<dbReference type="InterPro" id="IPR049250">
    <property type="entry name" value="DUF6883"/>
</dbReference>
<dbReference type="EMBL" id="FNDE01000029">
    <property type="protein sequence ID" value="SDH50289.1"/>
    <property type="molecule type" value="Genomic_DNA"/>
</dbReference>
<dbReference type="RefSeq" id="WP_409359904.1">
    <property type="nucleotide sequence ID" value="NZ_FNDE01000029.1"/>
</dbReference>
<evidence type="ECO:0000313" key="3">
    <source>
        <dbReference type="EMBL" id="SDH50289.1"/>
    </source>
</evidence>
<reference evidence="3 4" key="1">
    <citation type="submission" date="2016-10" db="EMBL/GenBank/DDBJ databases">
        <authorList>
            <person name="de Groot N.N."/>
        </authorList>
    </citation>
    <scope>NUCLEOTIDE SEQUENCE [LARGE SCALE GENOMIC DNA]</scope>
    <source>
        <strain evidence="3 4">L 420-91</strain>
    </source>
</reference>
<dbReference type="Pfam" id="PF21814">
    <property type="entry name" value="DUF6883"/>
    <property type="match status" value="1"/>
</dbReference>
<dbReference type="AlphaFoldDB" id="A0A1G8CYT9"/>
<protein>
    <recommendedName>
        <fullName evidence="2">DUF6883 domain-containing protein</fullName>
    </recommendedName>
</protein>
<feature type="region of interest" description="Disordered" evidence="1">
    <location>
        <begin position="54"/>
        <end position="78"/>
    </location>
</feature>
<feature type="domain" description="DUF6883" evidence="2">
    <location>
        <begin position="83"/>
        <end position="191"/>
    </location>
</feature>
<dbReference type="Proteomes" id="UP000198956">
    <property type="component" value="Unassembled WGS sequence"/>
</dbReference>
<evidence type="ECO:0000259" key="2">
    <source>
        <dbReference type="Pfam" id="PF21814"/>
    </source>
</evidence>
<organism evidence="3 4">
    <name type="scientific">Aneurinibacillus thermoaerophilus</name>
    <dbReference type="NCBI Taxonomy" id="143495"/>
    <lineage>
        <taxon>Bacteria</taxon>
        <taxon>Bacillati</taxon>
        <taxon>Bacillota</taxon>
        <taxon>Bacilli</taxon>
        <taxon>Bacillales</taxon>
        <taxon>Paenibacillaceae</taxon>
        <taxon>Aneurinibacillus group</taxon>
        <taxon>Aneurinibacillus</taxon>
    </lineage>
</organism>
<proteinExistence type="predicted"/>
<feature type="non-terminal residue" evidence="3">
    <location>
        <position position="1"/>
    </location>
</feature>
<gene>
    <name evidence="3" type="ORF">SAMN04489735_10291</name>
</gene>
<evidence type="ECO:0000313" key="4">
    <source>
        <dbReference type="Proteomes" id="UP000198956"/>
    </source>
</evidence>
<name>A0A1G8CYT9_ANETH</name>
<sequence length="191" mass="21048">RELVGKENFDALTDNKWTMDDVKAAGGALENLFLGRLKIVKNINKTVKITKRLDKAKQPLQPPKPKQSTGNATKGMGKVQNALPNLENAKIDPRKLTDYALNPEHPVGGNKAKVFESALGYNKSNADELMKQVQEKLPQSEAILGKADQYGQRYTVDMQITGPNGNTTTVRTGWIIKPGSDVPEMTTIYVK</sequence>
<evidence type="ECO:0000256" key="1">
    <source>
        <dbReference type="SAM" id="MobiDB-lite"/>
    </source>
</evidence>
<accession>A0A1G8CYT9</accession>